<evidence type="ECO:0000313" key="1">
    <source>
        <dbReference type="EMBL" id="AEJ43763.1"/>
    </source>
</evidence>
<dbReference type="STRING" id="1048834.TC41_1846"/>
<protein>
    <recommendedName>
        <fullName evidence="3">HAD family hydrolase</fullName>
    </recommendedName>
</protein>
<dbReference type="Proteomes" id="UP000000292">
    <property type="component" value="Chromosome"/>
</dbReference>
<dbReference type="InterPro" id="IPR036412">
    <property type="entry name" value="HAD-like_sf"/>
</dbReference>
<evidence type="ECO:0000313" key="2">
    <source>
        <dbReference type="Proteomes" id="UP000000292"/>
    </source>
</evidence>
<dbReference type="HOGENOM" id="CLU_3228661_0_0_9"/>
<dbReference type="RefSeq" id="WP_014464616.1">
    <property type="nucleotide sequence ID" value="NC_017167.1"/>
</dbReference>
<sequence>MIAEEFDVFLFDLDGVIYLGDELLPEVQASLARLQKIKRLYVS</sequence>
<dbReference type="AlphaFoldDB" id="F8ICU8"/>
<dbReference type="SUPFAM" id="SSF56784">
    <property type="entry name" value="HAD-like"/>
    <property type="match status" value="1"/>
</dbReference>
<reference evidence="1 2" key="1">
    <citation type="journal article" date="2011" name="J. Bacteriol.">
        <title>Complete Genome Sequence of Alicyclobacillus acidocaldarius Strain Tc-4-1.</title>
        <authorList>
            <person name="Chen Y."/>
            <person name="He Y."/>
            <person name="Zhang B."/>
            <person name="Yang J."/>
            <person name="Li W."/>
            <person name="Dong Z."/>
            <person name="Hu S."/>
        </authorList>
    </citation>
    <scope>NUCLEOTIDE SEQUENCE [LARGE SCALE GENOMIC DNA]</scope>
    <source>
        <strain evidence="1 2">Tc-4-1</strain>
    </source>
</reference>
<dbReference type="InterPro" id="IPR023214">
    <property type="entry name" value="HAD_sf"/>
</dbReference>
<name>F8ICU8_ALIAT</name>
<dbReference type="EMBL" id="CP002902">
    <property type="protein sequence ID" value="AEJ43763.1"/>
    <property type="molecule type" value="Genomic_DNA"/>
</dbReference>
<accession>F8ICU8</accession>
<organism evidence="1 2">
    <name type="scientific">Alicyclobacillus acidocaldarius (strain Tc-4-1)</name>
    <name type="common">Bacillus acidocaldarius</name>
    <dbReference type="NCBI Taxonomy" id="1048834"/>
    <lineage>
        <taxon>Bacteria</taxon>
        <taxon>Bacillati</taxon>
        <taxon>Bacillota</taxon>
        <taxon>Bacilli</taxon>
        <taxon>Bacillales</taxon>
        <taxon>Alicyclobacillaceae</taxon>
        <taxon>Alicyclobacillus</taxon>
    </lineage>
</organism>
<dbReference type="Gene3D" id="3.40.50.1000">
    <property type="entry name" value="HAD superfamily/HAD-like"/>
    <property type="match status" value="1"/>
</dbReference>
<dbReference type="KEGG" id="aad:TC41_1846"/>
<gene>
    <name evidence="1" type="ordered locus">TC41_1846</name>
</gene>
<dbReference type="PATRIC" id="fig|1048834.4.peg.1746"/>
<dbReference type="eggNOG" id="COG0647">
    <property type="taxonomic scope" value="Bacteria"/>
</dbReference>
<proteinExistence type="predicted"/>
<reference evidence="2" key="2">
    <citation type="submission" date="2011-06" db="EMBL/GenBank/DDBJ databases">
        <title>The complete genome sequence of Alicyclobacillus acidocaldarius sp. Tc-4-1.</title>
        <authorList>
            <person name="Chen Y."/>
            <person name="He Y."/>
            <person name="Dong Z."/>
            <person name="Hu S."/>
        </authorList>
    </citation>
    <scope>NUCLEOTIDE SEQUENCE [LARGE SCALE GENOMIC DNA]</scope>
    <source>
        <strain evidence="2">Tc-4-1</strain>
    </source>
</reference>
<evidence type="ECO:0008006" key="3">
    <source>
        <dbReference type="Google" id="ProtNLM"/>
    </source>
</evidence>